<keyword evidence="8 9" id="KW-0539">Nucleus</keyword>
<comment type="subcellular location">
    <subcellularLocation>
        <location evidence="1">Nucleus</location>
        <location evidence="1">PML body</location>
    </subcellularLocation>
</comment>
<evidence type="ECO:0000256" key="8">
    <source>
        <dbReference type="ARBA" id="ARBA00023242"/>
    </source>
</evidence>
<keyword evidence="5 9" id="KW-0863">Zinc-finger</keyword>
<dbReference type="PANTHER" id="PTHR47165:SF4">
    <property type="entry name" value="OS03G0429900 PROTEIN"/>
    <property type="match status" value="1"/>
</dbReference>
<dbReference type="CDD" id="cd04476">
    <property type="entry name" value="RPA1_DBD_C"/>
    <property type="match status" value="1"/>
</dbReference>
<evidence type="ECO:0000256" key="3">
    <source>
        <dbReference type="ARBA" id="ARBA00022705"/>
    </source>
</evidence>
<dbReference type="InterPro" id="IPR013955">
    <property type="entry name" value="Rep_factor-A_C"/>
</dbReference>
<dbReference type="PANTHER" id="PTHR47165">
    <property type="entry name" value="OS03G0429900 PROTEIN"/>
    <property type="match status" value="1"/>
</dbReference>
<dbReference type="GO" id="GO:0006281">
    <property type="term" value="P:DNA repair"/>
    <property type="evidence" value="ECO:0007669"/>
    <property type="project" value="InterPro"/>
</dbReference>
<dbReference type="Proteomes" id="UP000694548">
    <property type="component" value="Unassembled WGS sequence"/>
</dbReference>
<dbReference type="Pfam" id="PF08646">
    <property type="entry name" value="Rep_fac-A_C"/>
    <property type="match status" value="1"/>
</dbReference>
<keyword evidence="15" id="KW-1185">Reference proteome</keyword>
<evidence type="ECO:0000256" key="9">
    <source>
        <dbReference type="RuleBase" id="RU364130"/>
    </source>
</evidence>
<evidence type="ECO:0000259" key="11">
    <source>
        <dbReference type="Pfam" id="PF04057"/>
    </source>
</evidence>
<evidence type="ECO:0000313" key="15">
    <source>
        <dbReference type="Proteomes" id="UP000694548"/>
    </source>
</evidence>
<evidence type="ECO:0000256" key="2">
    <source>
        <dbReference type="ARBA" id="ARBA00005690"/>
    </source>
</evidence>
<evidence type="ECO:0000259" key="12">
    <source>
        <dbReference type="Pfam" id="PF08646"/>
    </source>
</evidence>
<protein>
    <recommendedName>
        <fullName evidence="9">Replication protein A subunit</fullName>
    </recommendedName>
</protein>
<dbReference type="GO" id="GO:0003677">
    <property type="term" value="F:DNA binding"/>
    <property type="evidence" value="ECO:0007669"/>
    <property type="project" value="UniProtKB-KW"/>
</dbReference>
<dbReference type="InterPro" id="IPR047192">
    <property type="entry name" value="Euk_RPA1_DBD_C"/>
</dbReference>
<keyword evidence="4 9" id="KW-0479">Metal-binding</keyword>
<dbReference type="InterPro" id="IPR007199">
    <property type="entry name" value="Rep_factor-A_N"/>
</dbReference>
<dbReference type="Gene3D" id="2.40.50.140">
    <property type="entry name" value="Nucleic acid-binding proteins"/>
    <property type="match status" value="4"/>
</dbReference>
<reference evidence="14" key="1">
    <citation type="submission" date="2025-08" db="UniProtKB">
        <authorList>
            <consortium name="Ensembl"/>
        </authorList>
    </citation>
    <scope>IDENTIFICATION</scope>
</reference>
<evidence type="ECO:0000256" key="1">
    <source>
        <dbReference type="ARBA" id="ARBA00004322"/>
    </source>
</evidence>
<keyword evidence="3 9" id="KW-0235">DNA replication</keyword>
<dbReference type="GO" id="GO:0016605">
    <property type="term" value="C:PML body"/>
    <property type="evidence" value="ECO:0007669"/>
    <property type="project" value="UniProtKB-SubCell"/>
</dbReference>
<dbReference type="InterPro" id="IPR012340">
    <property type="entry name" value="NA-bd_OB-fold"/>
</dbReference>
<dbReference type="GO" id="GO:0006310">
    <property type="term" value="P:DNA recombination"/>
    <property type="evidence" value="ECO:0007669"/>
    <property type="project" value="InterPro"/>
</dbReference>
<evidence type="ECO:0000313" key="14">
    <source>
        <dbReference type="Ensembl" id="ENSNFUP00015043731.1"/>
    </source>
</evidence>
<sequence length="596" mass="66485">MDKVLGHINCVEGAFELKCSIFLVNCFTFGVQDMRKLCGASGPPRFRLKMSDGQHSFSSFLLATQLHHLVEEDLLVPLCVCKLKKTTSSTLSDGRYGFLPLILPFLFFIIYEQASFFISVSPIKAEPLMASPMEAPSMMMSPMKASPTMASPMKASCSSPVSPAKVIPIAMLNPYQSKWTIRARVTNKSNIRNWNNSRGEGKLFSFEIVDESGEIRITAFNNEVDKFFPLVEQGKVYYISKASLKPANKQFMKLNNDYEMTLNSNSSIVPCEDSQGVPTMQCDFVPIKDLADRDNDAIVDVIGVCKSAEDVTRITTRANRDVSKRALSLMDMTGKEVSVTLWGEEAEKFDASGSPVVAIKKARLSDFRGKSLSASFSSTIMVNPDIPQAFCLRAWYDQGGYALDSQSLTETGPATGSSAVNWKTFSEMKKDNLGHGEKADYFSCVATVVFIRKESCLYQACPSADCYKKVIDQNNGMYHCGKCNKEFPNFKYRLLLSANLADCWDNQWVTCFQETAEVLLGCSAAELGQLRDTDETAFDEVFQKANFSTHIFKNRVKLETYNDESRVKVTVLEILPVDHREYSRNLLSSISKLSAQ</sequence>
<dbReference type="CDD" id="cd04475">
    <property type="entry name" value="RPA1_DBD_B"/>
    <property type="match status" value="1"/>
</dbReference>
<comment type="subunit">
    <text evidence="9">Component of the heterotrimeric canonical replication protein A complex (RPA).</text>
</comment>
<keyword evidence="6 9" id="KW-0862">Zinc</keyword>
<evidence type="ECO:0000256" key="7">
    <source>
        <dbReference type="ARBA" id="ARBA00023125"/>
    </source>
</evidence>
<evidence type="ECO:0000256" key="6">
    <source>
        <dbReference type="ARBA" id="ARBA00022833"/>
    </source>
</evidence>
<dbReference type="Pfam" id="PF01336">
    <property type="entry name" value="tRNA_anti-codon"/>
    <property type="match status" value="1"/>
</dbReference>
<dbReference type="FunFam" id="2.40.50.140:FF:000090">
    <property type="entry name" value="Replication protein A subunit"/>
    <property type="match status" value="1"/>
</dbReference>
<evidence type="ECO:0000256" key="5">
    <source>
        <dbReference type="ARBA" id="ARBA00022771"/>
    </source>
</evidence>
<dbReference type="InterPro" id="IPR004365">
    <property type="entry name" value="NA-bd_OB_tRNA"/>
</dbReference>
<dbReference type="InterPro" id="IPR004591">
    <property type="entry name" value="Rfa1"/>
</dbReference>
<keyword evidence="7 9" id="KW-0238">DNA-binding</keyword>
<accession>A0A8C6PGY9</accession>
<dbReference type="AlphaFoldDB" id="A0A8C6PGY9"/>
<comment type="similarity">
    <text evidence="2 9">Belongs to the replication factor A protein 1 family.</text>
</comment>
<evidence type="ECO:0000256" key="4">
    <source>
        <dbReference type="ARBA" id="ARBA00022723"/>
    </source>
</evidence>
<organism evidence="14 15">
    <name type="scientific">Nothobranchius furzeri</name>
    <name type="common">Turquoise killifish</name>
    <dbReference type="NCBI Taxonomy" id="105023"/>
    <lineage>
        <taxon>Eukaryota</taxon>
        <taxon>Metazoa</taxon>
        <taxon>Chordata</taxon>
        <taxon>Craniata</taxon>
        <taxon>Vertebrata</taxon>
        <taxon>Euteleostomi</taxon>
        <taxon>Actinopterygii</taxon>
        <taxon>Neopterygii</taxon>
        <taxon>Teleostei</taxon>
        <taxon>Neoteleostei</taxon>
        <taxon>Acanthomorphata</taxon>
        <taxon>Ovalentaria</taxon>
        <taxon>Atherinomorphae</taxon>
        <taxon>Cyprinodontiformes</taxon>
        <taxon>Nothobranchiidae</taxon>
        <taxon>Nothobranchius</taxon>
    </lineage>
</organism>
<dbReference type="NCBIfam" id="TIGR00617">
    <property type="entry name" value="rpa1"/>
    <property type="match status" value="1"/>
</dbReference>
<dbReference type="Pfam" id="PF04057">
    <property type="entry name" value="Rep-A_N"/>
    <property type="match status" value="1"/>
</dbReference>
<evidence type="ECO:0000259" key="13">
    <source>
        <dbReference type="Pfam" id="PF16900"/>
    </source>
</evidence>
<feature type="domain" description="Replication protein A OB" evidence="13">
    <location>
        <begin position="287"/>
        <end position="383"/>
    </location>
</feature>
<name>A0A8C6PGY9_NOTFU</name>
<dbReference type="GeneTree" id="ENSGT00390000012403"/>
<dbReference type="Ensembl" id="ENSNFUT00015045638.1">
    <property type="protein sequence ID" value="ENSNFUP00015043731.1"/>
    <property type="gene ID" value="ENSNFUG00015020856.1"/>
</dbReference>
<dbReference type="GO" id="GO:0006260">
    <property type="term" value="P:DNA replication"/>
    <property type="evidence" value="ECO:0007669"/>
    <property type="project" value="UniProtKB-KW"/>
</dbReference>
<feature type="domain" description="OB" evidence="10">
    <location>
        <begin position="179"/>
        <end position="261"/>
    </location>
</feature>
<proteinExistence type="inferred from homology"/>
<feature type="domain" description="Replication factor A C-terminal" evidence="12">
    <location>
        <begin position="441"/>
        <end position="586"/>
    </location>
</feature>
<evidence type="ECO:0000259" key="10">
    <source>
        <dbReference type="Pfam" id="PF01336"/>
    </source>
</evidence>
<dbReference type="FunFam" id="2.40.50.140:FF:000041">
    <property type="entry name" value="Replication protein A subunit"/>
    <property type="match status" value="1"/>
</dbReference>
<comment type="function">
    <text evidence="9">As part of the heterotrimeric replication protein A complex (RPA/RP-A), binds and stabilizes single-stranded DNA intermediates, that form during DNA replication or upon DNA stress. It prevents their reannealing and in parallel, recruits and activates different proteins and complexes involved in DNA metabolism. Thereby, it plays an essential role both in DNA replication and the cellular response to DNA damage.</text>
</comment>
<dbReference type="FunFam" id="2.40.50.140:FF:000064">
    <property type="entry name" value="Replication protein A subunit"/>
    <property type="match status" value="1"/>
</dbReference>
<dbReference type="InterPro" id="IPR031657">
    <property type="entry name" value="REPA_OB_2"/>
</dbReference>
<dbReference type="GO" id="GO:0008270">
    <property type="term" value="F:zinc ion binding"/>
    <property type="evidence" value="ECO:0007669"/>
    <property type="project" value="UniProtKB-KW"/>
</dbReference>
<reference evidence="14" key="2">
    <citation type="submission" date="2025-09" db="UniProtKB">
        <authorList>
            <consortium name="Ensembl"/>
        </authorList>
    </citation>
    <scope>IDENTIFICATION</scope>
</reference>
<feature type="domain" description="Replication factor-A protein 1 N-terminal" evidence="11">
    <location>
        <begin position="33"/>
        <end position="95"/>
    </location>
</feature>
<dbReference type="CDD" id="cd04474">
    <property type="entry name" value="RPA1_DBD_A"/>
    <property type="match status" value="1"/>
</dbReference>
<gene>
    <name evidence="14" type="primary">RPA1</name>
</gene>
<dbReference type="Pfam" id="PF16900">
    <property type="entry name" value="REPA_OB_2"/>
    <property type="match status" value="1"/>
</dbReference>
<dbReference type="SUPFAM" id="SSF50249">
    <property type="entry name" value="Nucleic acid-binding proteins"/>
    <property type="match status" value="4"/>
</dbReference>